<keyword evidence="3" id="KW-0175">Coiled coil</keyword>
<dbReference type="Gene3D" id="1.10.287.470">
    <property type="entry name" value="Helix hairpin bin"/>
    <property type="match status" value="1"/>
</dbReference>
<feature type="domain" description="Multidrug resistance protein MdtA-like barrel-sandwich hybrid" evidence="6">
    <location>
        <begin position="57"/>
        <end position="186"/>
    </location>
</feature>
<evidence type="ECO:0000259" key="7">
    <source>
        <dbReference type="Pfam" id="PF25944"/>
    </source>
</evidence>
<feature type="domain" description="Multidrug resistance protein MdtA-like alpha-helical hairpin" evidence="5">
    <location>
        <begin position="95"/>
        <end position="164"/>
    </location>
</feature>
<feature type="domain" description="Multidrug resistance protein MdtA-like beta-barrel" evidence="7">
    <location>
        <begin position="200"/>
        <end position="289"/>
    </location>
</feature>
<dbReference type="RefSeq" id="WP_255872836.1">
    <property type="nucleotide sequence ID" value="NZ_JACASI010000008.1"/>
</dbReference>
<dbReference type="Gene3D" id="2.40.30.170">
    <property type="match status" value="1"/>
</dbReference>
<evidence type="ECO:0000259" key="8">
    <source>
        <dbReference type="Pfam" id="PF25967"/>
    </source>
</evidence>
<dbReference type="PANTHER" id="PTHR30158">
    <property type="entry name" value="ACRA/E-RELATED COMPONENT OF DRUG EFFLUX TRANSPORTER"/>
    <property type="match status" value="1"/>
</dbReference>
<feature type="compositionally biased region" description="Basic and acidic residues" evidence="4">
    <location>
        <begin position="391"/>
        <end position="404"/>
    </location>
</feature>
<dbReference type="Pfam" id="PF25876">
    <property type="entry name" value="HH_MFP_RND"/>
    <property type="match status" value="1"/>
</dbReference>
<dbReference type="Gene3D" id="2.40.50.100">
    <property type="match status" value="1"/>
</dbReference>
<evidence type="ECO:0000313" key="9">
    <source>
        <dbReference type="EMBL" id="MCQ3827905.1"/>
    </source>
</evidence>
<name>A0ABT1NVH4_9GAMM</name>
<dbReference type="NCBIfam" id="TIGR01730">
    <property type="entry name" value="RND_mfp"/>
    <property type="match status" value="1"/>
</dbReference>
<dbReference type="SUPFAM" id="SSF111369">
    <property type="entry name" value="HlyD-like secretion proteins"/>
    <property type="match status" value="1"/>
</dbReference>
<feature type="compositionally biased region" description="Basic and acidic residues" evidence="4">
    <location>
        <begin position="419"/>
        <end position="438"/>
    </location>
</feature>
<feature type="compositionally biased region" description="Polar residues" evidence="4">
    <location>
        <begin position="405"/>
        <end position="415"/>
    </location>
</feature>
<evidence type="ECO:0000259" key="5">
    <source>
        <dbReference type="Pfam" id="PF25876"/>
    </source>
</evidence>
<dbReference type="Gene3D" id="2.40.420.20">
    <property type="match status" value="1"/>
</dbReference>
<comment type="subcellular location">
    <subcellularLocation>
        <location evidence="1">Cell inner membrane</location>
        <topology evidence="1">Lipid-anchor</topology>
    </subcellularLocation>
</comment>
<dbReference type="InterPro" id="IPR006143">
    <property type="entry name" value="RND_pump_MFP"/>
</dbReference>
<dbReference type="Proteomes" id="UP001205566">
    <property type="component" value="Unassembled WGS sequence"/>
</dbReference>
<feature type="coiled-coil region" evidence="3">
    <location>
        <begin position="95"/>
        <end position="160"/>
    </location>
</feature>
<evidence type="ECO:0000256" key="2">
    <source>
        <dbReference type="ARBA" id="ARBA00009477"/>
    </source>
</evidence>
<feature type="compositionally biased region" description="Acidic residues" evidence="4">
    <location>
        <begin position="444"/>
        <end position="453"/>
    </location>
</feature>
<keyword evidence="10" id="KW-1185">Reference proteome</keyword>
<protein>
    <submittedName>
        <fullName evidence="9">Efflux RND transporter periplasmic adaptor subunit</fullName>
    </submittedName>
</protein>
<feature type="region of interest" description="Disordered" evidence="4">
    <location>
        <begin position="373"/>
        <end position="453"/>
    </location>
</feature>
<dbReference type="InterPro" id="IPR058624">
    <property type="entry name" value="MdtA-like_HH"/>
</dbReference>
<feature type="domain" description="Multidrug resistance protein MdtA-like C-terminal permuted SH3" evidence="8">
    <location>
        <begin position="299"/>
        <end position="357"/>
    </location>
</feature>
<evidence type="ECO:0000256" key="1">
    <source>
        <dbReference type="ARBA" id="ARBA00004519"/>
    </source>
</evidence>
<gene>
    <name evidence="9" type="ORF">HXX02_00450</name>
</gene>
<comment type="similarity">
    <text evidence="2">Belongs to the membrane fusion protein (MFP) (TC 8.A.1) family.</text>
</comment>
<dbReference type="Pfam" id="PF25944">
    <property type="entry name" value="Beta-barrel_RND"/>
    <property type="match status" value="1"/>
</dbReference>
<evidence type="ECO:0000256" key="3">
    <source>
        <dbReference type="SAM" id="Coils"/>
    </source>
</evidence>
<reference evidence="9" key="1">
    <citation type="thesis" date="2020" institute="Technische Universitat Dresden" country="Dresden, Germany">
        <title>The Agarolytic System of Microbulbifer elongatus PORT2, Isolated from Batu Karas, Pangandaran West Java Indonesia.</title>
        <authorList>
            <person name="Anggraeni S.R."/>
        </authorList>
    </citation>
    <scope>NUCLEOTIDE SEQUENCE</scope>
    <source>
        <strain evidence="9">PORT2</strain>
    </source>
</reference>
<proteinExistence type="inferred from homology"/>
<dbReference type="InterPro" id="IPR058625">
    <property type="entry name" value="MdtA-like_BSH"/>
</dbReference>
<dbReference type="EMBL" id="JACASI010000008">
    <property type="protein sequence ID" value="MCQ3827905.1"/>
    <property type="molecule type" value="Genomic_DNA"/>
</dbReference>
<dbReference type="PROSITE" id="PS51257">
    <property type="entry name" value="PROKAR_LIPOPROTEIN"/>
    <property type="match status" value="1"/>
</dbReference>
<dbReference type="InterPro" id="IPR058627">
    <property type="entry name" value="MdtA-like_C"/>
</dbReference>
<dbReference type="Pfam" id="PF25967">
    <property type="entry name" value="RND-MFP_C"/>
    <property type="match status" value="1"/>
</dbReference>
<dbReference type="InterPro" id="IPR058626">
    <property type="entry name" value="MdtA-like_b-barrel"/>
</dbReference>
<evidence type="ECO:0000313" key="10">
    <source>
        <dbReference type="Proteomes" id="UP001205566"/>
    </source>
</evidence>
<accession>A0ABT1NVH4</accession>
<sequence length="453" mass="50440">MARFLVFVIAILVSACGKQEEQAKPKPPPVEVLAVRAHQVVPRYEYVGRVEATDEYKVRPRVEGYIETRNFVEGQLVQKGELLYQIDPKPFIAALDNQRANLAQARSALQVAQRNYRRGRELIKTGAISKMQMDELTGNFEEAESKVAAIQADVESAQLNLSYTEIRAPLTGLIGRSEYTEGSLVGPSTEPLTSIVRMDPIYVTFEVPENRLFAVQEETERRRQQGLAPVKREVRIKQPDGKLYPYPGLVVFVDNQIDQATGSALVRARFPNPERLLVQGQFARVVISVFAGAEAVKPLVPQAAVLEDMQGHFVYVIDDKNIAEKRFLKLGQRENALWAVEDGLKPGERIAVNGLQRISNEQPVAPQNVALDPYKGIKTERPPTQTSPVTEFREGEVSPRERRQSGASGTGSDLQQIEAEMRDGSGQKLPEPDSEHGDPLGQEQEPDAYFDGK</sequence>
<comment type="caution">
    <text evidence="9">The sequence shown here is derived from an EMBL/GenBank/DDBJ whole genome shotgun (WGS) entry which is preliminary data.</text>
</comment>
<evidence type="ECO:0000256" key="4">
    <source>
        <dbReference type="SAM" id="MobiDB-lite"/>
    </source>
</evidence>
<dbReference type="Pfam" id="PF25917">
    <property type="entry name" value="BSH_RND"/>
    <property type="match status" value="1"/>
</dbReference>
<organism evidence="9 10">
    <name type="scientific">Microbulbifer elongatus</name>
    <dbReference type="NCBI Taxonomy" id="86173"/>
    <lineage>
        <taxon>Bacteria</taxon>
        <taxon>Pseudomonadati</taxon>
        <taxon>Pseudomonadota</taxon>
        <taxon>Gammaproteobacteria</taxon>
        <taxon>Cellvibrionales</taxon>
        <taxon>Microbulbiferaceae</taxon>
        <taxon>Microbulbifer</taxon>
    </lineage>
</organism>
<evidence type="ECO:0000259" key="6">
    <source>
        <dbReference type="Pfam" id="PF25917"/>
    </source>
</evidence>